<keyword evidence="14" id="KW-0472">Membrane</keyword>
<dbReference type="InterPro" id="IPR002088">
    <property type="entry name" value="Prenyl_trans_a"/>
</dbReference>
<evidence type="ECO:0000256" key="9">
    <source>
        <dbReference type="ARBA" id="ARBA00040965"/>
    </source>
</evidence>
<dbReference type="AlphaFoldDB" id="A0A9W5WTI2"/>
<comment type="caution">
    <text evidence="15">The sequence shown here is derived from an EMBL/GenBank/DDBJ whole genome shotgun (WGS) entry which is preliminary data.</text>
</comment>
<evidence type="ECO:0000256" key="13">
    <source>
        <dbReference type="ARBA" id="ARBA00043219"/>
    </source>
</evidence>
<dbReference type="PANTHER" id="PTHR11129:SF1">
    <property type="entry name" value="PROTEIN FARNESYLTRANSFERASE_GERANYLGERANYLTRANSFERASE TYPE-1 SUBUNIT ALPHA"/>
    <property type="match status" value="1"/>
</dbReference>
<evidence type="ECO:0000313" key="16">
    <source>
        <dbReference type="Proteomes" id="UP001057455"/>
    </source>
</evidence>
<gene>
    <name evidence="15" type="ORF">BaOVIS_003090</name>
</gene>
<protein>
    <recommendedName>
        <fullName evidence="9">Protein farnesyltransferase/geranylgeranyltransferase type-1 subunit alpha</fullName>
        <ecNumber evidence="4">2.5.1.58</ecNumber>
        <ecNumber evidence="3">2.5.1.59</ecNumber>
    </recommendedName>
    <alternativeName>
        <fullName evidence="12">CAAX farnesyltransferase subunit alpha</fullName>
    </alternativeName>
    <alternativeName>
        <fullName evidence="11">FTase-alpha</fullName>
    </alternativeName>
    <alternativeName>
        <fullName evidence="10">Ras proteins prenyltransferase subunit alpha</fullName>
    </alternativeName>
    <alternativeName>
        <fullName evidence="13">Type I protein geranyl-geranyltransferase subunit alpha</fullName>
    </alternativeName>
</protein>
<evidence type="ECO:0000256" key="12">
    <source>
        <dbReference type="ARBA" id="ARBA00043086"/>
    </source>
</evidence>
<feature type="transmembrane region" description="Helical" evidence="14">
    <location>
        <begin position="379"/>
        <end position="399"/>
    </location>
</feature>
<dbReference type="Pfam" id="PF01239">
    <property type="entry name" value="PPTA"/>
    <property type="match status" value="3"/>
</dbReference>
<keyword evidence="14" id="KW-0812">Transmembrane</keyword>
<dbReference type="EMBL" id="BLIY01000003">
    <property type="protein sequence ID" value="GFE52905.1"/>
    <property type="molecule type" value="Genomic_DNA"/>
</dbReference>
<evidence type="ECO:0000256" key="14">
    <source>
        <dbReference type="SAM" id="Phobius"/>
    </source>
</evidence>
<accession>A0A9W5WTI2</accession>
<feature type="transmembrane region" description="Helical" evidence="14">
    <location>
        <begin position="326"/>
        <end position="346"/>
    </location>
</feature>
<evidence type="ECO:0000256" key="3">
    <source>
        <dbReference type="ARBA" id="ARBA00012700"/>
    </source>
</evidence>
<dbReference type="GO" id="GO:0005965">
    <property type="term" value="C:protein farnesyltransferase complex"/>
    <property type="evidence" value="ECO:0007669"/>
    <property type="project" value="TreeGrafter"/>
</dbReference>
<keyword evidence="5" id="KW-0637">Prenyltransferase</keyword>
<dbReference type="Proteomes" id="UP001057455">
    <property type="component" value="Unassembled WGS sequence"/>
</dbReference>
<dbReference type="GO" id="GO:0004662">
    <property type="term" value="F:CAAX-protein geranylgeranyltransferase activity"/>
    <property type="evidence" value="ECO:0007669"/>
    <property type="project" value="UniProtKB-EC"/>
</dbReference>
<dbReference type="SUPFAM" id="SSF48439">
    <property type="entry name" value="Protein prenylyltransferase"/>
    <property type="match status" value="1"/>
</dbReference>
<dbReference type="OrthoDB" id="272289at2759"/>
<feature type="transmembrane region" description="Helical" evidence="14">
    <location>
        <begin position="295"/>
        <end position="314"/>
    </location>
</feature>
<evidence type="ECO:0000256" key="6">
    <source>
        <dbReference type="ARBA" id="ARBA00022679"/>
    </source>
</evidence>
<keyword evidence="16" id="KW-1185">Reference proteome</keyword>
<comment type="cofactor">
    <cofactor evidence="1">
        <name>Mg(2+)</name>
        <dbReference type="ChEBI" id="CHEBI:18420"/>
    </cofactor>
</comment>
<keyword evidence="8" id="KW-0460">Magnesium</keyword>
<sequence length="463" mass="51285">MDESISRIRENEGVVHTVRSKELGYPCEPLVPNYELLDDARCWEDIEANTMGPLLQNDCLFRIRSDKTDEQISRYLEFLMSSCEYSARGVYIASLAIIRNPANYSAWAYRMECSERLQLSLQSEMDFARRVAFESPKSYQAWRYRRWLCEMHKSPHNEVEFVKLEIATSPKNHCAWGHMTWLMHNFEVSKEQVHKELEFLSFLLESDVYNNTAWVYKSYILGSFGSMLEDVDLVQGYITDFRTMLSSPWNESLSQYLVEGNKRLSELYNGCLKLDSCSDKCIGGPSNCFIKAIDAFGVVTNALLMLMCGIMPDCEERLQVLVDSGLVALVVASSFAVSVAGAFFAVSVVEAFFAGSVVEAFFAGSVVGAFFAGSVAAAFFADSVIGAFFAVSVAGAFFAGSVVEAFFAGSVVGAFFADSVIGALVSSNSYTAVANERVPLLSLIAAIQSRDSFKLEGTSRSVL</sequence>
<proteinExistence type="inferred from homology"/>
<organism evidence="15 16">
    <name type="scientific">Babesia ovis</name>
    <dbReference type="NCBI Taxonomy" id="5869"/>
    <lineage>
        <taxon>Eukaryota</taxon>
        <taxon>Sar</taxon>
        <taxon>Alveolata</taxon>
        <taxon>Apicomplexa</taxon>
        <taxon>Aconoidasida</taxon>
        <taxon>Piroplasmida</taxon>
        <taxon>Babesiidae</taxon>
        <taxon>Babesia</taxon>
    </lineage>
</organism>
<dbReference type="Gene3D" id="1.25.40.120">
    <property type="entry name" value="Protein prenylyltransferase"/>
    <property type="match status" value="1"/>
</dbReference>
<keyword evidence="14" id="KW-1133">Transmembrane helix</keyword>
<feature type="transmembrane region" description="Helical" evidence="14">
    <location>
        <begin position="352"/>
        <end position="372"/>
    </location>
</feature>
<dbReference type="EC" id="2.5.1.59" evidence="3"/>
<dbReference type="PANTHER" id="PTHR11129">
    <property type="entry name" value="PROTEIN FARNESYLTRANSFERASE ALPHA SUBUNIT/RAB GERANYLGERANYL TRANSFERASE ALPHA SUBUNIT"/>
    <property type="match status" value="1"/>
</dbReference>
<evidence type="ECO:0000256" key="8">
    <source>
        <dbReference type="ARBA" id="ARBA00022842"/>
    </source>
</evidence>
<keyword evidence="7" id="KW-0677">Repeat</keyword>
<name>A0A9W5WTI2_BABOV</name>
<evidence type="ECO:0000256" key="11">
    <source>
        <dbReference type="ARBA" id="ARBA00042436"/>
    </source>
</evidence>
<evidence type="ECO:0000256" key="1">
    <source>
        <dbReference type="ARBA" id="ARBA00001946"/>
    </source>
</evidence>
<dbReference type="GO" id="GO:0004660">
    <property type="term" value="F:protein farnesyltransferase activity"/>
    <property type="evidence" value="ECO:0007669"/>
    <property type="project" value="UniProtKB-EC"/>
</dbReference>
<evidence type="ECO:0000256" key="2">
    <source>
        <dbReference type="ARBA" id="ARBA00006734"/>
    </source>
</evidence>
<evidence type="ECO:0000256" key="10">
    <source>
        <dbReference type="ARBA" id="ARBA00041392"/>
    </source>
</evidence>
<feature type="transmembrane region" description="Helical" evidence="14">
    <location>
        <begin position="405"/>
        <end position="425"/>
    </location>
</feature>
<evidence type="ECO:0000256" key="4">
    <source>
        <dbReference type="ARBA" id="ARBA00012702"/>
    </source>
</evidence>
<comment type="similarity">
    <text evidence="2">Belongs to the protein prenyltransferase subunit alpha family.</text>
</comment>
<evidence type="ECO:0000313" key="15">
    <source>
        <dbReference type="EMBL" id="GFE52905.1"/>
    </source>
</evidence>
<dbReference type="GO" id="GO:0005953">
    <property type="term" value="C:CAAX-protein geranylgeranyltransferase complex"/>
    <property type="evidence" value="ECO:0007669"/>
    <property type="project" value="TreeGrafter"/>
</dbReference>
<evidence type="ECO:0000256" key="5">
    <source>
        <dbReference type="ARBA" id="ARBA00022602"/>
    </source>
</evidence>
<evidence type="ECO:0000256" key="7">
    <source>
        <dbReference type="ARBA" id="ARBA00022737"/>
    </source>
</evidence>
<dbReference type="PROSITE" id="PS51147">
    <property type="entry name" value="PFTA"/>
    <property type="match status" value="3"/>
</dbReference>
<keyword evidence="6" id="KW-0808">Transferase</keyword>
<reference evidence="15" key="1">
    <citation type="submission" date="2019-12" db="EMBL/GenBank/DDBJ databases">
        <title>Genome sequence of Babesia ovis.</title>
        <authorList>
            <person name="Yamagishi J."/>
            <person name="Sevinc F."/>
            <person name="Xuan X."/>
        </authorList>
    </citation>
    <scope>NUCLEOTIDE SEQUENCE</scope>
    <source>
        <strain evidence="15">Selcuk</strain>
    </source>
</reference>
<dbReference type="EC" id="2.5.1.58" evidence="4"/>